<sequence length="799" mass="87896">MLRLVAAALTLAAAAPPERSRPHTHLFVELSCGPRDPSIDCEALVALNDNIGVAGWATGESFCGWPGVLCGDDGRVIALSLRDMDLKSNAKEKQREPSKGKSDSHMQRGKRLRKEVPRQLIKRDEVEEKEPEPFVEPSLRQCRKRPVFPHRALAKLERLEVLSLIGLNMTGTVPQSLNALSSLRELHLAENSLSGSLPELDDLTQLRALHLDGNGFSGTLGGLLRSLATSNLRRLGLSRNMLTGHLPGGSLEKLKSLEAFRIGGNRLDGPFPASSLAKLSNLTNVSVWGNAFEGDASLFLDKASSTLRTFDATSNKLRGDLRDMPRRNLENLRLGGNALEGSLPKPANLRDVASMQLWSEMEGRTTTEECDLEPTCGGASAANLALSRALDDATLWLGGDVRPWQKLLQDDERKGGPVRSRKKDDDIGSDMLKEMRRERDRNERKLARSGGGKKLKDFRKKIDDPKKKSQKNVVEAMYATRRSHWTQQVADFVESVDAAEKAELDAAEAAKKAAKEAEQKAKRDADDAAKALRDAELAEEKASKVRDATTEKERRKAEDTRDAAVRLKASGERRRRIDARSDDAEARMAEVRKGVDRVKELMDRHDNTPSEAERLNSYDDGVRRSQQFADRRAEIDAGVAAARARATSMRDRYSGGRASSSSRDVRGEAPAEDSARRAASSEHREAPEDWHADALPESHQFRAADAFPTAAETTDKASKADDATTEQDGRTAQERERAWEAAFARAEAAEAREKAKAAGAPVVAAAIDAGVPQDKETRLEELRKRARETVRLASQGEEF</sequence>
<proteinExistence type="predicted"/>
<feature type="compositionally biased region" description="Basic and acidic residues" evidence="1">
    <location>
        <begin position="422"/>
        <end position="446"/>
    </location>
</feature>
<dbReference type="SUPFAM" id="SSF52058">
    <property type="entry name" value="L domain-like"/>
    <property type="match status" value="1"/>
</dbReference>
<dbReference type="PROSITE" id="PS51450">
    <property type="entry name" value="LRR"/>
    <property type="match status" value="1"/>
</dbReference>
<feature type="region of interest" description="Disordered" evidence="1">
    <location>
        <begin position="505"/>
        <end position="737"/>
    </location>
</feature>
<dbReference type="InterPro" id="IPR001611">
    <property type="entry name" value="Leu-rich_rpt"/>
</dbReference>
<reference evidence="3" key="1">
    <citation type="submission" date="2021-11" db="EMBL/GenBank/DDBJ databases">
        <authorList>
            <consortium name="Genoscope - CEA"/>
            <person name="William W."/>
        </authorList>
    </citation>
    <scope>NUCLEOTIDE SEQUENCE</scope>
</reference>
<dbReference type="InterPro" id="IPR050994">
    <property type="entry name" value="At_inactive_RLKs"/>
</dbReference>
<feature type="region of interest" description="Disordered" evidence="1">
    <location>
        <begin position="88"/>
        <end position="132"/>
    </location>
</feature>
<gene>
    <name evidence="3" type="ORF">PECAL_1P17140</name>
</gene>
<dbReference type="PANTHER" id="PTHR48010">
    <property type="entry name" value="OS05G0588300 PROTEIN"/>
    <property type="match status" value="1"/>
</dbReference>
<feature type="compositionally biased region" description="Basic and acidic residues" evidence="1">
    <location>
        <begin position="88"/>
        <end position="106"/>
    </location>
</feature>
<protein>
    <recommendedName>
        <fullName evidence="5">Leucine-rich repeat-containing N-terminal plant-type domain-containing protein</fullName>
    </recommendedName>
</protein>
<dbReference type="OrthoDB" id="205182at2759"/>
<evidence type="ECO:0000313" key="4">
    <source>
        <dbReference type="Proteomes" id="UP000789595"/>
    </source>
</evidence>
<dbReference type="InterPro" id="IPR032675">
    <property type="entry name" value="LRR_dom_sf"/>
</dbReference>
<organism evidence="3 4">
    <name type="scientific">Pelagomonas calceolata</name>
    <dbReference type="NCBI Taxonomy" id="35677"/>
    <lineage>
        <taxon>Eukaryota</taxon>
        <taxon>Sar</taxon>
        <taxon>Stramenopiles</taxon>
        <taxon>Ochrophyta</taxon>
        <taxon>Pelagophyceae</taxon>
        <taxon>Pelagomonadales</taxon>
        <taxon>Pelagomonadaceae</taxon>
        <taxon>Pelagomonas</taxon>
    </lineage>
</organism>
<feature type="compositionally biased region" description="Low complexity" evidence="1">
    <location>
        <begin position="636"/>
        <end position="647"/>
    </location>
</feature>
<accession>A0A8J2SCQ4</accession>
<name>A0A8J2SCQ4_9STRA</name>
<feature type="compositionally biased region" description="Basic and acidic residues" evidence="1">
    <location>
        <begin position="663"/>
        <end position="702"/>
    </location>
</feature>
<evidence type="ECO:0000256" key="1">
    <source>
        <dbReference type="SAM" id="MobiDB-lite"/>
    </source>
</evidence>
<feature type="compositionally biased region" description="Basic and acidic residues" evidence="1">
    <location>
        <begin position="505"/>
        <end position="572"/>
    </location>
</feature>
<keyword evidence="4" id="KW-1185">Reference proteome</keyword>
<evidence type="ECO:0000256" key="2">
    <source>
        <dbReference type="SAM" id="SignalP"/>
    </source>
</evidence>
<feature type="region of interest" description="Disordered" evidence="1">
    <location>
        <begin position="408"/>
        <end position="472"/>
    </location>
</feature>
<dbReference type="EMBL" id="CAKKNE010000001">
    <property type="protein sequence ID" value="CAH0365281.1"/>
    <property type="molecule type" value="Genomic_DNA"/>
</dbReference>
<keyword evidence="2" id="KW-0732">Signal</keyword>
<feature type="compositionally biased region" description="Basic and acidic residues" evidence="1">
    <location>
        <begin position="713"/>
        <end position="737"/>
    </location>
</feature>
<evidence type="ECO:0000313" key="3">
    <source>
        <dbReference type="EMBL" id="CAH0365281.1"/>
    </source>
</evidence>
<dbReference type="Gene3D" id="3.80.10.10">
    <property type="entry name" value="Ribonuclease Inhibitor"/>
    <property type="match status" value="1"/>
</dbReference>
<feature type="compositionally biased region" description="Basic and acidic residues" evidence="1">
    <location>
        <begin position="578"/>
        <end position="635"/>
    </location>
</feature>
<comment type="caution">
    <text evidence="3">The sequence shown here is derived from an EMBL/GenBank/DDBJ whole genome shotgun (WGS) entry which is preliminary data.</text>
</comment>
<feature type="compositionally biased region" description="Basic and acidic residues" evidence="1">
    <location>
        <begin position="114"/>
        <end position="126"/>
    </location>
</feature>
<dbReference type="Proteomes" id="UP000789595">
    <property type="component" value="Unassembled WGS sequence"/>
</dbReference>
<feature type="chain" id="PRO_5035295956" description="Leucine-rich repeat-containing N-terminal plant-type domain-containing protein" evidence="2">
    <location>
        <begin position="21"/>
        <end position="799"/>
    </location>
</feature>
<dbReference type="PANTHER" id="PTHR48010:SF58">
    <property type="entry name" value="RECEPTOR PROTEIN KINASE-LIKE PROTEIN ZAR1"/>
    <property type="match status" value="1"/>
</dbReference>
<dbReference type="AlphaFoldDB" id="A0A8J2SCQ4"/>
<feature type="signal peptide" evidence="2">
    <location>
        <begin position="1"/>
        <end position="20"/>
    </location>
</feature>
<evidence type="ECO:0008006" key="5">
    <source>
        <dbReference type="Google" id="ProtNLM"/>
    </source>
</evidence>